<dbReference type="InterPro" id="IPR005123">
    <property type="entry name" value="Oxoglu/Fe-dep_dioxygenase_dom"/>
</dbReference>
<dbReference type="GO" id="GO:0035516">
    <property type="term" value="F:broad specificity oxidative DNA demethylase activity"/>
    <property type="evidence" value="ECO:0007669"/>
    <property type="project" value="TreeGrafter"/>
</dbReference>
<dbReference type="Pfam" id="PF13532">
    <property type="entry name" value="2OG-FeII_Oxy_2"/>
    <property type="match status" value="1"/>
</dbReference>
<feature type="binding site" evidence="5">
    <location>
        <position position="129"/>
    </location>
    <ligand>
        <name>Fe cation</name>
        <dbReference type="ChEBI" id="CHEBI:24875"/>
        <note>catalytic</note>
    </ligand>
</feature>
<dbReference type="PANTHER" id="PTHR16557">
    <property type="entry name" value="ALKYLATED DNA REPAIR PROTEIN ALKB-RELATED"/>
    <property type="match status" value="1"/>
</dbReference>
<dbReference type="GO" id="GO:0008198">
    <property type="term" value="F:ferrous iron binding"/>
    <property type="evidence" value="ECO:0007669"/>
    <property type="project" value="TreeGrafter"/>
</dbReference>
<evidence type="ECO:0000313" key="7">
    <source>
        <dbReference type="EMBL" id="SDE03634.1"/>
    </source>
</evidence>
<evidence type="ECO:0000256" key="5">
    <source>
        <dbReference type="PIRSR" id="PIRSR604574-2"/>
    </source>
</evidence>
<dbReference type="GO" id="GO:0032259">
    <property type="term" value="P:methylation"/>
    <property type="evidence" value="ECO:0007669"/>
    <property type="project" value="UniProtKB-KW"/>
</dbReference>
<dbReference type="PROSITE" id="PS51471">
    <property type="entry name" value="FE2OG_OXY"/>
    <property type="match status" value="1"/>
</dbReference>
<evidence type="ECO:0000256" key="1">
    <source>
        <dbReference type="ARBA" id="ARBA00022723"/>
    </source>
</evidence>
<evidence type="ECO:0000313" key="8">
    <source>
        <dbReference type="Proteomes" id="UP000183685"/>
    </source>
</evidence>
<keyword evidence="1 5" id="KW-0479">Metal-binding</keyword>
<dbReference type="AlphaFoldDB" id="A0A1G6ZLE6"/>
<dbReference type="PANTHER" id="PTHR16557:SF2">
    <property type="entry name" value="NUCLEIC ACID DIOXYGENASE ALKBH1"/>
    <property type="match status" value="1"/>
</dbReference>
<evidence type="ECO:0000256" key="4">
    <source>
        <dbReference type="ARBA" id="ARBA00023004"/>
    </source>
</evidence>
<proteinExistence type="predicted"/>
<keyword evidence="3" id="KW-0560">Oxidoreductase</keyword>
<evidence type="ECO:0000256" key="3">
    <source>
        <dbReference type="ARBA" id="ARBA00023002"/>
    </source>
</evidence>
<name>A0A1G6ZLE6_9PROT</name>
<reference evidence="7 8" key="1">
    <citation type="submission" date="2016-10" db="EMBL/GenBank/DDBJ databases">
        <authorList>
            <person name="de Groot N.N."/>
        </authorList>
    </citation>
    <scope>NUCLEOTIDE SEQUENCE [LARGE SCALE GENOMIC DNA]</scope>
    <source>
        <strain evidence="7 8">CGMCC 1.9109</strain>
    </source>
</reference>
<dbReference type="Proteomes" id="UP000183685">
    <property type="component" value="Unassembled WGS sequence"/>
</dbReference>
<dbReference type="STRING" id="637679.GCA_001550055_01984"/>
<dbReference type="EMBL" id="FNAK01000004">
    <property type="protein sequence ID" value="SDE03634.1"/>
    <property type="molecule type" value="Genomic_DNA"/>
</dbReference>
<accession>A0A1G6ZLE6</accession>
<dbReference type="GO" id="GO:0008168">
    <property type="term" value="F:methyltransferase activity"/>
    <property type="evidence" value="ECO:0007669"/>
    <property type="project" value="UniProtKB-KW"/>
</dbReference>
<dbReference type="SUPFAM" id="SSF51197">
    <property type="entry name" value="Clavaminate synthase-like"/>
    <property type="match status" value="1"/>
</dbReference>
<keyword evidence="7" id="KW-0808">Transferase</keyword>
<dbReference type="InterPro" id="IPR027450">
    <property type="entry name" value="AlkB-like"/>
</dbReference>
<dbReference type="Gene3D" id="2.60.120.590">
    <property type="entry name" value="Alpha-ketoglutarate-dependent dioxygenase AlkB-like"/>
    <property type="match status" value="1"/>
</dbReference>
<keyword evidence="7" id="KW-0489">Methyltransferase</keyword>
<feature type="binding site" evidence="5">
    <location>
        <position position="185"/>
    </location>
    <ligand>
        <name>Fe cation</name>
        <dbReference type="ChEBI" id="CHEBI:24875"/>
        <note>catalytic</note>
    </ligand>
</feature>
<keyword evidence="8" id="KW-1185">Reference proteome</keyword>
<feature type="domain" description="Fe2OG dioxygenase" evidence="6">
    <location>
        <begin position="111"/>
        <end position="210"/>
    </location>
</feature>
<dbReference type="GO" id="GO:0035515">
    <property type="term" value="F:oxidative RNA demethylase activity"/>
    <property type="evidence" value="ECO:0007669"/>
    <property type="project" value="TreeGrafter"/>
</dbReference>
<dbReference type="RefSeq" id="WP_068304446.1">
    <property type="nucleotide sequence ID" value="NZ_FNAK01000004.1"/>
</dbReference>
<sequence>MADLFDSLRPRREVITEGVTLLRGFADSAQAFVLMQQIAAEAPFRNQRTPGGHVIRVATTNAGDLGWTSGPSGYRYRPDDPETGQPWPAIPDALMDVATRAAEAGGFDGYRPNACLINRYEPGLKLGSHQDKNERDFRWPVVTLSLGVPATFQLFGSARGGTPVNIGLEDGDMLVMGGAARMAYHGVKTLKEGQHPPTGNKRYSLTFRVA</sequence>
<evidence type="ECO:0000256" key="2">
    <source>
        <dbReference type="ARBA" id="ARBA00022964"/>
    </source>
</evidence>
<protein>
    <submittedName>
        <fullName evidence="7">Alkylated DNA repair protein (DNA oxidative demethylase)</fullName>
    </submittedName>
</protein>
<dbReference type="OrthoDB" id="9796932at2"/>
<gene>
    <name evidence="7" type="ORF">SAMN04488071_1871</name>
</gene>
<dbReference type="GO" id="GO:0005737">
    <property type="term" value="C:cytoplasm"/>
    <property type="evidence" value="ECO:0007669"/>
    <property type="project" value="TreeGrafter"/>
</dbReference>
<feature type="binding site" evidence="5">
    <location>
        <position position="131"/>
    </location>
    <ligand>
        <name>Fe cation</name>
        <dbReference type="ChEBI" id="CHEBI:24875"/>
        <note>catalytic</note>
    </ligand>
</feature>
<keyword evidence="4 5" id="KW-0408">Iron</keyword>
<dbReference type="InterPro" id="IPR037151">
    <property type="entry name" value="AlkB-like_sf"/>
</dbReference>
<evidence type="ECO:0000259" key="6">
    <source>
        <dbReference type="PROSITE" id="PS51471"/>
    </source>
</evidence>
<dbReference type="InterPro" id="IPR004574">
    <property type="entry name" value="Alkb"/>
</dbReference>
<comment type="cofactor">
    <cofactor evidence="5">
        <name>Fe(2+)</name>
        <dbReference type="ChEBI" id="CHEBI:29033"/>
    </cofactor>
    <text evidence="5">Binds 1 Fe(2+) ion per subunit.</text>
</comment>
<organism evidence="7 8">
    <name type="scientific">Kordiimonas lacus</name>
    <dbReference type="NCBI Taxonomy" id="637679"/>
    <lineage>
        <taxon>Bacteria</taxon>
        <taxon>Pseudomonadati</taxon>
        <taxon>Pseudomonadota</taxon>
        <taxon>Alphaproteobacteria</taxon>
        <taxon>Kordiimonadales</taxon>
        <taxon>Kordiimonadaceae</taxon>
        <taxon>Kordiimonas</taxon>
    </lineage>
</organism>
<dbReference type="GO" id="GO:0035513">
    <property type="term" value="P:oxidative RNA demethylation"/>
    <property type="evidence" value="ECO:0007669"/>
    <property type="project" value="TreeGrafter"/>
</dbReference>
<keyword evidence="2" id="KW-0223">Dioxygenase</keyword>